<dbReference type="RefSeq" id="WP_274149551.1">
    <property type="nucleotide sequence ID" value="NZ_CP117811.1"/>
</dbReference>
<evidence type="ECO:0000256" key="2">
    <source>
        <dbReference type="SAM" id="SignalP"/>
    </source>
</evidence>
<dbReference type="PANTHER" id="PTHR33886">
    <property type="entry name" value="UNSATURATED RHAMNOGALACTURONAN HYDROLASE (EUROFUNG)"/>
    <property type="match status" value="1"/>
</dbReference>
<dbReference type="PANTHER" id="PTHR33886:SF8">
    <property type="entry name" value="UNSATURATED RHAMNOGALACTURONAN HYDROLASE (EUROFUNG)"/>
    <property type="match status" value="1"/>
</dbReference>
<evidence type="ECO:0000313" key="4">
    <source>
        <dbReference type="Proteomes" id="UP001214250"/>
    </source>
</evidence>
<dbReference type="InterPro" id="IPR008928">
    <property type="entry name" value="6-hairpin_glycosidase_sf"/>
</dbReference>
<evidence type="ECO:0000256" key="1">
    <source>
        <dbReference type="ARBA" id="ARBA00022801"/>
    </source>
</evidence>
<sequence length="393" mass="45346">MKKVLALLAILIGIYFPNEAQANIKSKEFIKAITDKVDAYQFAHLSKSSNDNWIRGTYYSGVMAVFQSTGDKRYLEKSIKWGEDLGWKIPGIASGVYGSGFYSMACSQIWMECYFETKQEYMLKPTIDYINSPNYSNPVSDPLRWYYENAGLRFVDGLYTSPPALAMLNKITGEEKYLDWMDGCFWDIYGVLYDKDEGLFYRDTRYIKGTQEKIDARYIRPDSIAHKEARRTFMYQETVNGKKVLWSRGNGWAFGGISRILKYMPKDHGSYPRYKALYVRMATELKKRQQPDGFWRPNLDDPEDIDLKESSGTCFFTYGIAWGINNGILPRDEFLPVIEKSWPAIVSIISDEGIVQWGQLPAGAPYKVIKEDTHEYVTGMFLLAASELYKLWE</sequence>
<keyword evidence="1 3" id="KW-0378">Hydrolase</keyword>
<organism evidence="3 4">
    <name type="scientific">Lentisphaera profundi</name>
    <dbReference type="NCBI Taxonomy" id="1658616"/>
    <lineage>
        <taxon>Bacteria</taxon>
        <taxon>Pseudomonadati</taxon>
        <taxon>Lentisphaerota</taxon>
        <taxon>Lentisphaeria</taxon>
        <taxon>Lentisphaerales</taxon>
        <taxon>Lentisphaeraceae</taxon>
        <taxon>Lentisphaera</taxon>
    </lineage>
</organism>
<name>A0ABY7VP86_9BACT</name>
<feature type="signal peptide" evidence="2">
    <location>
        <begin position="1"/>
        <end position="22"/>
    </location>
</feature>
<accession>A0ABY7VP86</accession>
<evidence type="ECO:0000313" key="3">
    <source>
        <dbReference type="EMBL" id="WDE95777.1"/>
    </source>
</evidence>
<dbReference type="SUPFAM" id="SSF48208">
    <property type="entry name" value="Six-hairpin glycosidases"/>
    <property type="match status" value="1"/>
</dbReference>
<dbReference type="Gene3D" id="1.50.10.10">
    <property type="match status" value="1"/>
</dbReference>
<feature type="chain" id="PRO_5047430682" evidence="2">
    <location>
        <begin position="23"/>
        <end position="393"/>
    </location>
</feature>
<dbReference type="Pfam" id="PF07470">
    <property type="entry name" value="Glyco_hydro_88"/>
    <property type="match status" value="2"/>
</dbReference>
<dbReference type="EMBL" id="CP117811">
    <property type="protein sequence ID" value="WDE95777.1"/>
    <property type="molecule type" value="Genomic_DNA"/>
</dbReference>
<dbReference type="InterPro" id="IPR010905">
    <property type="entry name" value="Glyco_hydro_88"/>
</dbReference>
<dbReference type="InterPro" id="IPR012341">
    <property type="entry name" value="6hp_glycosidase-like_sf"/>
</dbReference>
<protein>
    <submittedName>
        <fullName evidence="3">Glycoside hydrolase family 88 protein</fullName>
    </submittedName>
</protein>
<proteinExistence type="predicted"/>
<dbReference type="Proteomes" id="UP001214250">
    <property type="component" value="Chromosome 1"/>
</dbReference>
<dbReference type="InterPro" id="IPR052043">
    <property type="entry name" value="PolySaccharide_Degr_Enz"/>
</dbReference>
<keyword evidence="2" id="KW-0732">Signal</keyword>
<dbReference type="GO" id="GO:0016787">
    <property type="term" value="F:hydrolase activity"/>
    <property type="evidence" value="ECO:0007669"/>
    <property type="project" value="UniProtKB-KW"/>
</dbReference>
<keyword evidence="4" id="KW-1185">Reference proteome</keyword>
<reference evidence="3 4" key="1">
    <citation type="submission" date="2023-02" db="EMBL/GenBank/DDBJ databases">
        <title>Genome sequence of Lentisphaera profundi SAORIC-696.</title>
        <authorList>
            <person name="Kim e."/>
            <person name="Cho J.-C."/>
            <person name="Choi A."/>
            <person name="Kang I."/>
        </authorList>
    </citation>
    <scope>NUCLEOTIDE SEQUENCE [LARGE SCALE GENOMIC DNA]</scope>
    <source>
        <strain evidence="3 4">SAORIC-696</strain>
    </source>
</reference>
<gene>
    <name evidence="3" type="ORF">PQO03_08620</name>
</gene>